<evidence type="ECO:0000313" key="5">
    <source>
        <dbReference type="Proteomes" id="UP000240542"/>
    </source>
</evidence>
<organism evidence="4 5">
    <name type="scientific">Murinocardiopsis flavida</name>
    <dbReference type="NCBI Taxonomy" id="645275"/>
    <lineage>
        <taxon>Bacteria</taxon>
        <taxon>Bacillati</taxon>
        <taxon>Actinomycetota</taxon>
        <taxon>Actinomycetes</taxon>
        <taxon>Streptosporangiales</taxon>
        <taxon>Nocardiopsidaceae</taxon>
        <taxon>Murinocardiopsis</taxon>
    </lineage>
</organism>
<dbReference type="InterPro" id="IPR032093">
    <property type="entry name" value="PhoD_N"/>
</dbReference>
<evidence type="ECO:0000256" key="1">
    <source>
        <dbReference type="SAM" id="MobiDB-lite"/>
    </source>
</evidence>
<dbReference type="RefSeq" id="WP_106586604.1">
    <property type="nucleotide sequence ID" value="NZ_PYGA01000032.1"/>
</dbReference>
<evidence type="ECO:0000313" key="4">
    <source>
        <dbReference type="EMBL" id="PSK87385.1"/>
    </source>
</evidence>
<accession>A0A2P8CQY5</accession>
<dbReference type="InterPro" id="IPR038607">
    <property type="entry name" value="PhoD-like_sf"/>
</dbReference>
<dbReference type="SUPFAM" id="SSF56300">
    <property type="entry name" value="Metallo-dependent phosphatases"/>
    <property type="match status" value="1"/>
</dbReference>
<name>A0A2P8CQY5_9ACTN</name>
<evidence type="ECO:0000259" key="2">
    <source>
        <dbReference type="Pfam" id="PF09423"/>
    </source>
</evidence>
<reference evidence="4 5" key="1">
    <citation type="submission" date="2018-03" db="EMBL/GenBank/DDBJ databases">
        <title>Genomic Encyclopedia of Archaeal and Bacterial Type Strains, Phase II (KMG-II): from individual species to whole genera.</title>
        <authorList>
            <person name="Goeker M."/>
        </authorList>
    </citation>
    <scope>NUCLEOTIDE SEQUENCE [LARGE SCALE GENOMIC DNA]</scope>
    <source>
        <strain evidence="4 5">DSM 45312</strain>
    </source>
</reference>
<feature type="domain" description="Phospholipase D N-terminal" evidence="3">
    <location>
        <begin position="46"/>
        <end position="134"/>
    </location>
</feature>
<sequence length="514" mass="56314">MADHPFTRRSLLRYGAAGLGAAAVGGLAGGAAPAYAQGRNRPSLTHGIQLGDPRRNGAVVWTRADRPSRMMVEVSSRPDFARSRTIPGPRLHPGADGTGRLRLRGLRPGQDVHLRVRAVDGRYRSEAVEGSFRTPGGAGGPVRFVWSGDVAGQGWGINTDFGGMRIYDAMAARRPDFFLHSGDTVYADGPLVGSVALPDGRTWRNEVTEEKSKVAETLAEFRGQFAYNLLDEPLRAFSAHVPQLVQWDDHEVVNNWYPGEILPADGPYTERRVDVLAERAHRAFFEWQPIIRTEAVDGRVYRKIGYGPDLDVFVIDMRTYRDANSPGTAEHERILGDAQARWLVDGLARSTATWKVVASDMPIGMVVADGANIEGVANNRPGAPRGRESEIGGVLSQLHRRGVDDVVWLTADVHYTAANHYSPERAAAKDFTPFWEFVSGPLNAGAFPAVPLDPTFGPEQVFVNAPDRANVGPMEGFQHFGEVEIDPDSKEFTVHLRDIDGRSLWTTTLRPARG</sequence>
<dbReference type="Pfam" id="PF16655">
    <property type="entry name" value="PhoD_N"/>
    <property type="match status" value="1"/>
</dbReference>
<dbReference type="PANTHER" id="PTHR43606">
    <property type="entry name" value="PHOSPHATASE, PUTATIVE (AFU_ORTHOLOGUE AFUA_6G08710)-RELATED"/>
    <property type="match status" value="1"/>
</dbReference>
<evidence type="ECO:0000259" key="3">
    <source>
        <dbReference type="Pfam" id="PF16655"/>
    </source>
</evidence>
<dbReference type="InterPro" id="IPR029052">
    <property type="entry name" value="Metallo-depent_PP-like"/>
</dbReference>
<keyword evidence="5" id="KW-1185">Reference proteome</keyword>
<dbReference type="PANTHER" id="PTHR43606:SF1">
    <property type="entry name" value="PHOD-LIKE PHOSPHATASE METALLOPHOSPHATASE DOMAIN-CONTAINING PROTEIN"/>
    <property type="match status" value="1"/>
</dbReference>
<comment type="caution">
    <text evidence="4">The sequence shown here is derived from an EMBL/GenBank/DDBJ whole genome shotgun (WGS) entry which is preliminary data.</text>
</comment>
<dbReference type="InterPro" id="IPR018946">
    <property type="entry name" value="PhoD-like_MPP"/>
</dbReference>
<dbReference type="PROSITE" id="PS51318">
    <property type="entry name" value="TAT"/>
    <property type="match status" value="1"/>
</dbReference>
<dbReference type="AlphaFoldDB" id="A0A2P8CQY5"/>
<dbReference type="Proteomes" id="UP000240542">
    <property type="component" value="Unassembled WGS sequence"/>
</dbReference>
<dbReference type="EMBL" id="PYGA01000032">
    <property type="protein sequence ID" value="PSK87385.1"/>
    <property type="molecule type" value="Genomic_DNA"/>
</dbReference>
<dbReference type="Gene3D" id="2.60.40.380">
    <property type="entry name" value="Purple acid phosphatase-like, N-terminal"/>
    <property type="match status" value="1"/>
</dbReference>
<protein>
    <submittedName>
        <fullName evidence="4">Alkaline phosphatase D</fullName>
    </submittedName>
</protein>
<proteinExistence type="predicted"/>
<gene>
    <name evidence="4" type="ORF">CLV63_13240</name>
</gene>
<dbReference type="InterPro" id="IPR052900">
    <property type="entry name" value="Phospholipid_Metab_Enz"/>
</dbReference>
<feature type="region of interest" description="Disordered" evidence="1">
    <location>
        <begin position="74"/>
        <end position="100"/>
    </location>
</feature>
<dbReference type="Gene3D" id="3.60.21.70">
    <property type="entry name" value="PhoD-like phosphatase"/>
    <property type="match status" value="1"/>
</dbReference>
<dbReference type="Pfam" id="PF09423">
    <property type="entry name" value="PhoD"/>
    <property type="match status" value="1"/>
</dbReference>
<dbReference type="OrthoDB" id="3497025at2"/>
<dbReference type="InterPro" id="IPR006311">
    <property type="entry name" value="TAT_signal"/>
</dbReference>
<feature type="domain" description="PhoD-like phosphatase metallophosphatase" evidence="2">
    <location>
        <begin position="145"/>
        <end position="495"/>
    </location>
</feature>